<dbReference type="AlphaFoldDB" id="A0A1M7R9Q7"/>
<reference evidence="3 4" key="1">
    <citation type="submission" date="2016-11" db="EMBL/GenBank/DDBJ databases">
        <authorList>
            <person name="Jaros S."/>
            <person name="Januszkiewicz K."/>
            <person name="Wedrychowicz H."/>
        </authorList>
    </citation>
    <scope>NUCLEOTIDE SEQUENCE [LARGE SCALE GENOMIC DNA]</scope>
    <source>
        <strain evidence="3 4">DSM 46144</strain>
    </source>
</reference>
<gene>
    <name evidence="3" type="ORF">SAMN05443668_108370</name>
</gene>
<dbReference type="InterPro" id="IPR012551">
    <property type="entry name" value="DUF1707_SHOCT-like"/>
</dbReference>
<dbReference type="Proteomes" id="UP000184440">
    <property type="component" value="Unassembled WGS sequence"/>
</dbReference>
<feature type="region of interest" description="Disordered" evidence="1">
    <location>
        <begin position="1"/>
        <end position="20"/>
    </location>
</feature>
<evidence type="ECO:0000313" key="3">
    <source>
        <dbReference type="EMBL" id="SHN42768.1"/>
    </source>
</evidence>
<proteinExistence type="predicted"/>
<dbReference type="PANTHER" id="PTHR40763">
    <property type="entry name" value="MEMBRANE PROTEIN-RELATED"/>
    <property type="match status" value="1"/>
</dbReference>
<keyword evidence="4" id="KW-1185">Reference proteome</keyword>
<name>A0A1M7R9Q7_9ACTN</name>
<feature type="region of interest" description="Disordered" evidence="1">
    <location>
        <begin position="201"/>
        <end position="227"/>
    </location>
</feature>
<evidence type="ECO:0000256" key="1">
    <source>
        <dbReference type="SAM" id="MobiDB-lite"/>
    </source>
</evidence>
<feature type="domain" description="DUF1707" evidence="2">
    <location>
        <begin position="18"/>
        <end position="70"/>
    </location>
</feature>
<accession>A0A1M7R9Q7</accession>
<protein>
    <recommendedName>
        <fullName evidence="2">DUF1707 domain-containing protein</fullName>
    </recommendedName>
</protein>
<evidence type="ECO:0000313" key="4">
    <source>
        <dbReference type="Proteomes" id="UP000184440"/>
    </source>
</evidence>
<organism evidence="3 4">
    <name type="scientific">Cryptosporangium aurantiacum</name>
    <dbReference type="NCBI Taxonomy" id="134849"/>
    <lineage>
        <taxon>Bacteria</taxon>
        <taxon>Bacillati</taxon>
        <taxon>Actinomycetota</taxon>
        <taxon>Actinomycetes</taxon>
        <taxon>Cryptosporangiales</taxon>
        <taxon>Cryptosporangiaceae</taxon>
        <taxon>Cryptosporangium</taxon>
    </lineage>
</organism>
<dbReference type="STRING" id="134849.SAMN05443668_108370"/>
<dbReference type="RefSeq" id="WP_073260589.1">
    <property type="nucleotide sequence ID" value="NZ_FRCS01000008.1"/>
</dbReference>
<evidence type="ECO:0000259" key="2">
    <source>
        <dbReference type="Pfam" id="PF08044"/>
    </source>
</evidence>
<dbReference type="PANTHER" id="PTHR40763:SF4">
    <property type="entry name" value="DUF1707 DOMAIN-CONTAINING PROTEIN"/>
    <property type="match status" value="1"/>
</dbReference>
<dbReference type="OrthoDB" id="3428481at2"/>
<feature type="compositionally biased region" description="Basic and acidic residues" evidence="1">
    <location>
        <begin position="218"/>
        <end position="227"/>
    </location>
</feature>
<dbReference type="Pfam" id="PF08044">
    <property type="entry name" value="DUF1707"/>
    <property type="match status" value="1"/>
</dbReference>
<dbReference type="EMBL" id="FRCS01000008">
    <property type="protein sequence ID" value="SHN42768.1"/>
    <property type="molecule type" value="Genomic_DNA"/>
</dbReference>
<sequence length="227" mass="24159">MATLPEPTSPGHPETGVLRASNADRERVAAALHEAAAEGRIDLNELDARLAQVYSARTYAELQPLTVDLPAPRAEFVPAPPEPHGLVLPPSRSAVAIMSGFKRSGRWTVTSKFECLAFWGGGTIDLRDAVFTEGTVTIRAVAIMGGIDVIAPENATVHVTGLGIMGGFDHGASAVGTPGAPMIVVTGFAFWGGVSVKRRPSKAEAERRRLERKRLKAEKKAQDEISD</sequence>